<sequence length="151" mass="16025">MIFDSSCVGMSILALEKDILRLVSSSIATRGEAEKSEEVNLGDPLVPALLEAPRSNSRCWHIGGQLKLGAAFDLGFPLVLLVAEEEIEHSLNIGGANSDSSTEMGPVPKDITPKKIGKGVASKTVQVPLIVQDPVLAHTDLPIDQAFPSKE</sequence>
<feature type="region of interest" description="Disordered" evidence="1">
    <location>
        <begin position="93"/>
        <end position="115"/>
    </location>
</feature>
<dbReference type="Proteomes" id="UP000585474">
    <property type="component" value="Unassembled WGS sequence"/>
</dbReference>
<dbReference type="AlphaFoldDB" id="A0A7J0FPT8"/>
<reference evidence="2 3" key="1">
    <citation type="submission" date="2019-07" db="EMBL/GenBank/DDBJ databases">
        <title>De Novo Assembly of kiwifruit Actinidia rufa.</title>
        <authorList>
            <person name="Sugita-Konishi S."/>
            <person name="Sato K."/>
            <person name="Mori E."/>
            <person name="Abe Y."/>
            <person name="Kisaki G."/>
            <person name="Hamano K."/>
            <person name="Suezawa K."/>
            <person name="Otani M."/>
            <person name="Fukuda T."/>
            <person name="Manabe T."/>
            <person name="Gomi K."/>
            <person name="Tabuchi M."/>
            <person name="Akimitsu K."/>
            <person name="Kataoka I."/>
        </authorList>
    </citation>
    <scope>NUCLEOTIDE SEQUENCE [LARGE SCALE GENOMIC DNA]</scope>
    <source>
        <strain evidence="3">cv. Fuchu</strain>
    </source>
</reference>
<evidence type="ECO:0000313" key="2">
    <source>
        <dbReference type="EMBL" id="GFZ00574.1"/>
    </source>
</evidence>
<protein>
    <submittedName>
        <fullName evidence="2">Uncharacterized protein</fullName>
    </submittedName>
</protein>
<evidence type="ECO:0000256" key="1">
    <source>
        <dbReference type="SAM" id="MobiDB-lite"/>
    </source>
</evidence>
<evidence type="ECO:0000313" key="3">
    <source>
        <dbReference type="Proteomes" id="UP000585474"/>
    </source>
</evidence>
<gene>
    <name evidence="2" type="ORF">Acr_14g0002090</name>
</gene>
<dbReference type="EMBL" id="BJWL01000014">
    <property type="protein sequence ID" value="GFZ00574.1"/>
    <property type="molecule type" value="Genomic_DNA"/>
</dbReference>
<proteinExistence type="predicted"/>
<accession>A0A7J0FPT8</accession>
<organism evidence="2 3">
    <name type="scientific">Actinidia rufa</name>
    <dbReference type="NCBI Taxonomy" id="165716"/>
    <lineage>
        <taxon>Eukaryota</taxon>
        <taxon>Viridiplantae</taxon>
        <taxon>Streptophyta</taxon>
        <taxon>Embryophyta</taxon>
        <taxon>Tracheophyta</taxon>
        <taxon>Spermatophyta</taxon>
        <taxon>Magnoliopsida</taxon>
        <taxon>eudicotyledons</taxon>
        <taxon>Gunneridae</taxon>
        <taxon>Pentapetalae</taxon>
        <taxon>asterids</taxon>
        <taxon>Ericales</taxon>
        <taxon>Actinidiaceae</taxon>
        <taxon>Actinidia</taxon>
    </lineage>
</organism>
<name>A0A7J0FPT8_9ERIC</name>
<comment type="caution">
    <text evidence="2">The sequence shown here is derived from an EMBL/GenBank/DDBJ whole genome shotgun (WGS) entry which is preliminary data.</text>
</comment>
<keyword evidence="3" id="KW-1185">Reference proteome</keyword>